<dbReference type="RefSeq" id="WP_150021675.1">
    <property type="nucleotide sequence ID" value="NZ_VWOJ01000001.1"/>
</dbReference>
<dbReference type="AlphaFoldDB" id="A0A5M6ZLM7"/>
<dbReference type="SUPFAM" id="SSF46689">
    <property type="entry name" value="Homeodomain-like"/>
    <property type="match status" value="1"/>
</dbReference>
<evidence type="ECO:0000313" key="2">
    <source>
        <dbReference type="Proteomes" id="UP000325122"/>
    </source>
</evidence>
<dbReference type="InterPro" id="IPR036388">
    <property type="entry name" value="WH-like_DNA-bd_sf"/>
</dbReference>
<keyword evidence="2" id="KW-1185">Reference proteome</keyword>
<comment type="caution">
    <text evidence="1">The sequence shown here is derived from an EMBL/GenBank/DDBJ whole genome shotgun (WGS) entry which is preliminary data.</text>
</comment>
<organism evidence="1 2">
    <name type="scientific">Alkalicaulis satelles</name>
    <dbReference type="NCBI Taxonomy" id="2609175"/>
    <lineage>
        <taxon>Bacteria</taxon>
        <taxon>Pseudomonadati</taxon>
        <taxon>Pseudomonadota</taxon>
        <taxon>Alphaproteobacteria</taxon>
        <taxon>Maricaulales</taxon>
        <taxon>Maricaulaceae</taxon>
        <taxon>Alkalicaulis</taxon>
    </lineage>
</organism>
<name>A0A5M6ZLM7_9PROT</name>
<dbReference type="Pfam" id="PF04255">
    <property type="entry name" value="DUF433"/>
    <property type="match status" value="1"/>
</dbReference>
<proteinExistence type="predicted"/>
<evidence type="ECO:0000313" key="1">
    <source>
        <dbReference type="EMBL" id="KAA5804644.1"/>
    </source>
</evidence>
<reference evidence="1 2" key="1">
    <citation type="submission" date="2019-09" db="EMBL/GenBank/DDBJ databases">
        <authorList>
            <person name="Kevbrin V."/>
            <person name="Grouzdev D.S."/>
        </authorList>
    </citation>
    <scope>NUCLEOTIDE SEQUENCE [LARGE SCALE GENOMIC DNA]</scope>
    <source>
        <strain evidence="1 2">G-192</strain>
    </source>
</reference>
<dbReference type="InterPro" id="IPR007367">
    <property type="entry name" value="DUF433"/>
</dbReference>
<dbReference type="EMBL" id="VWOJ01000001">
    <property type="protein sequence ID" value="KAA5804644.1"/>
    <property type="molecule type" value="Genomic_DNA"/>
</dbReference>
<sequence length="194" mass="20817">MAPASNLTLREAAVLAGVPGGDVAKAIEHKVIRPAQGAARMKGGQTRYVSAHDVAYFAAIRRAGLADLPVRHKKRIASRLRAMGPVLAPVEVAEGLILDVDRLAAASYVAALNYARLRDDWIISDPDILGGLPVIRGTRLSVYALAGRLSDGETLDELTGDYPDIPREAFEAAQIFARTHPRRGPRARRAPGAR</sequence>
<dbReference type="Proteomes" id="UP000325122">
    <property type="component" value="Unassembled WGS sequence"/>
</dbReference>
<gene>
    <name evidence="1" type="ORF">F1654_01155</name>
</gene>
<protein>
    <submittedName>
        <fullName evidence="1">DUF433 domain-containing protein</fullName>
    </submittedName>
</protein>
<dbReference type="Gene3D" id="1.10.10.10">
    <property type="entry name" value="Winged helix-like DNA-binding domain superfamily/Winged helix DNA-binding domain"/>
    <property type="match status" value="1"/>
</dbReference>
<accession>A0A5M6ZLM7</accession>
<dbReference type="InterPro" id="IPR009057">
    <property type="entry name" value="Homeodomain-like_sf"/>
</dbReference>